<dbReference type="InterPro" id="IPR002885">
    <property type="entry name" value="PPR_rpt"/>
</dbReference>
<feature type="compositionally biased region" description="Polar residues" evidence="6">
    <location>
        <begin position="180"/>
        <end position="195"/>
    </location>
</feature>
<dbReference type="RefSeq" id="XP_025349839.1">
    <property type="nucleotide sequence ID" value="XM_025494029.1"/>
</dbReference>
<comment type="subunit">
    <text evidence="4">Binds to mitochondrial small subunit 15S rRNA.</text>
</comment>
<dbReference type="Pfam" id="PF01535">
    <property type="entry name" value="PPR"/>
    <property type="match status" value="2"/>
</dbReference>
<dbReference type="EMBL" id="KZ819322">
    <property type="protein sequence ID" value="PWN22679.1"/>
    <property type="molecule type" value="Genomic_DNA"/>
</dbReference>
<dbReference type="GeneID" id="37015763"/>
<feature type="compositionally biased region" description="Low complexity" evidence="6">
    <location>
        <begin position="531"/>
        <end position="543"/>
    </location>
</feature>
<feature type="region of interest" description="Disordered" evidence="6">
    <location>
        <begin position="49"/>
        <end position="69"/>
    </location>
</feature>
<dbReference type="Gene3D" id="1.25.40.10">
    <property type="entry name" value="Tetratricopeptide repeat domain"/>
    <property type="match status" value="3"/>
</dbReference>
<keyword evidence="8" id="KW-1185">Reference proteome</keyword>
<reference evidence="7 8" key="1">
    <citation type="journal article" date="2018" name="Mol. Biol. Evol.">
        <title>Broad Genomic Sampling Reveals a Smut Pathogenic Ancestry of the Fungal Clade Ustilaginomycotina.</title>
        <authorList>
            <person name="Kijpornyongpan T."/>
            <person name="Mondo S.J."/>
            <person name="Barry K."/>
            <person name="Sandor L."/>
            <person name="Lee J."/>
            <person name="Lipzen A."/>
            <person name="Pangilinan J."/>
            <person name="LaButti K."/>
            <person name="Hainaut M."/>
            <person name="Henrissat B."/>
            <person name="Grigoriev I.V."/>
            <person name="Spatafora J.W."/>
            <person name="Aime M.C."/>
        </authorList>
    </citation>
    <scope>NUCLEOTIDE SEQUENCE [LARGE SCALE GENOMIC DNA]</scope>
    <source>
        <strain evidence="7 8">MCA 4718</strain>
    </source>
</reference>
<evidence type="ECO:0000313" key="7">
    <source>
        <dbReference type="EMBL" id="PWN22679.1"/>
    </source>
</evidence>
<feature type="compositionally biased region" description="Low complexity" evidence="6">
    <location>
        <begin position="49"/>
        <end position="59"/>
    </location>
</feature>
<dbReference type="Proteomes" id="UP000245942">
    <property type="component" value="Unassembled WGS sequence"/>
</dbReference>
<gene>
    <name evidence="7" type="ORF">BCV69DRAFT_296659</name>
</gene>
<evidence type="ECO:0000256" key="1">
    <source>
        <dbReference type="ARBA" id="ARBA00006192"/>
    </source>
</evidence>
<feature type="region of interest" description="Disordered" evidence="6">
    <location>
        <begin position="176"/>
        <end position="195"/>
    </location>
</feature>
<dbReference type="AlphaFoldDB" id="A0A316UBX8"/>
<dbReference type="PANTHER" id="PTHR47447">
    <property type="entry name" value="OS03G0856100 PROTEIN"/>
    <property type="match status" value="1"/>
</dbReference>
<evidence type="ECO:0000256" key="4">
    <source>
        <dbReference type="ARBA" id="ARBA00044511"/>
    </source>
</evidence>
<feature type="region of interest" description="Disordered" evidence="6">
    <location>
        <begin position="94"/>
        <end position="158"/>
    </location>
</feature>
<organism evidence="7 8">
    <name type="scientific">Pseudomicrostroma glucosiphilum</name>
    <dbReference type="NCBI Taxonomy" id="1684307"/>
    <lineage>
        <taxon>Eukaryota</taxon>
        <taxon>Fungi</taxon>
        <taxon>Dikarya</taxon>
        <taxon>Basidiomycota</taxon>
        <taxon>Ustilaginomycotina</taxon>
        <taxon>Exobasidiomycetes</taxon>
        <taxon>Microstromatales</taxon>
        <taxon>Microstromatales incertae sedis</taxon>
        <taxon>Pseudomicrostroma</taxon>
    </lineage>
</organism>
<evidence type="ECO:0000256" key="6">
    <source>
        <dbReference type="SAM" id="MobiDB-lite"/>
    </source>
</evidence>
<comment type="similarity">
    <text evidence="1">Belongs to the CCM1 family.</text>
</comment>
<accession>A0A316UBX8</accession>
<dbReference type="STRING" id="1684307.A0A316UBX8"/>
<keyword evidence="2" id="KW-0677">Repeat</keyword>
<dbReference type="PANTHER" id="PTHR47447:SF23">
    <property type="entry name" value="PENTACOTRIPEPTIDE-REPEAT REGION OF PRORP DOMAIN-CONTAINING PROTEIN"/>
    <property type="match status" value="1"/>
</dbReference>
<feature type="compositionally biased region" description="Low complexity" evidence="6">
    <location>
        <begin position="147"/>
        <end position="157"/>
    </location>
</feature>
<evidence type="ECO:0000256" key="2">
    <source>
        <dbReference type="ARBA" id="ARBA00022737"/>
    </source>
</evidence>
<feature type="repeat" description="PPR" evidence="5">
    <location>
        <begin position="322"/>
        <end position="352"/>
    </location>
</feature>
<feature type="repeat" description="PPR" evidence="5">
    <location>
        <begin position="925"/>
        <end position="959"/>
    </location>
</feature>
<feature type="region of interest" description="Disordered" evidence="6">
    <location>
        <begin position="531"/>
        <end position="550"/>
    </location>
</feature>
<protein>
    <recommendedName>
        <fullName evidence="9">Pentacotripeptide-repeat region of PRORP domain-containing protein</fullName>
    </recommendedName>
</protein>
<proteinExistence type="inferred from homology"/>
<evidence type="ECO:0000256" key="5">
    <source>
        <dbReference type="PROSITE-ProRule" id="PRU00708"/>
    </source>
</evidence>
<name>A0A316UBX8_9BASI</name>
<feature type="repeat" description="PPR" evidence="5">
    <location>
        <begin position="743"/>
        <end position="777"/>
    </location>
</feature>
<comment type="function">
    <text evidence="3">Regulates mitochondrial small subunit maturation by controlling 15S rRNA 5'-end processing. Localizes to the 5' precursor of the 15S rRNA in a position that is subsequently occupied by mS47 in the mature yeast mtSSU. Uses structure and sequence-specific RNA recognition, binding to a single-stranded region of the precursor and specifically recognizing bases -6 to -1. The exchange of Ccm1 for mS47 is coupled to the irreversible removal of precursor rRNA that is accompanied by conformational changes of the mitoribosomal proteins uS5m and mS26. These conformational changes signal completion of 5'-end rRNA processing through protection of the mature 5'-end of the 15S rRNA and stabilization of mS47. The removal of the 5' precursor together with the dissociation of Ccm1 may be catalyzed by the 5'-3' exoribonuclease Pet127. Involved in the specific removal of group I introns in mitochondrial encoded transcripts.</text>
</comment>
<dbReference type="OrthoDB" id="411857at2759"/>
<dbReference type="PROSITE" id="PS51375">
    <property type="entry name" value="PPR"/>
    <property type="match status" value="3"/>
</dbReference>
<evidence type="ECO:0000313" key="8">
    <source>
        <dbReference type="Proteomes" id="UP000245942"/>
    </source>
</evidence>
<evidence type="ECO:0008006" key="9">
    <source>
        <dbReference type="Google" id="ProtNLM"/>
    </source>
</evidence>
<sequence length="1123" mass="120261">MPASSLTKLALHLSRYAHWHAQNAANSVHQGVNAFKGGVGGTTGNSAFSTASSSLSSAGAGPGSGAGGAKFHAGRGAHFTYTNTGGRAVVQAGSTANDSSNTFDEEEEHHRLHSPHTHSTNGLRRRNSAASSSAPKGLLLSPSEKQAAAAGKKPAPGSLSHAVLQARFRDAFRAAEPRDQVTSSTAQDPASLLASDQSAELHRDLVDAKNRRDRVAILALVDAYRKLPSSQQTTAGFNAALSAQVSVREAGESLREVRETHKDMLDAGCFPNSSTSAILVKALCARDQEKHSDEHTPQVTTEEQASTEAWRILTTTPAGLQDVAAYNALLSRCAAKGDTERAAAIYEMMKASAPAVLADASTYTHLVSCFAASAETLQTTTSDSHLLPVKQILDESIASMRSSQWINDAVAEMALFRSFVDLFFRLQAPEEAVSLFERMFMNEDGLPSPSAEITGGLVSGFAAVGDVVTAQAWIEKIESLNASSQSGMILAAPDFSPVKGDIAAVGSPIVETAQPIVAETAAAVPVENAPVSPSLHAASPAPSLQDSASVTLRSPSSIASSVPAPALGNPQLHVIDCDLGDRVKSLLRPRRNNGVTSAKESKAATLANLEAAYRLLKKEISYGNYAPPEVFAQLLNAFGREGKLGRVQELREHAHVAVSGLVGDPTWQASAWTEVEDNVVAALAHAGDAEGAHAARHALLAAGCAPTANSYAALISSIRDSTDEAMLAEQLFEESQRLQVVPNIYLVNTVISRLGRARRAERALQLYHSLPLLGLKPTSITYGATLNCAVRVGDIATAEAIFRAMESDPSFVPRPPGYNSMIQFFTYTHPDRMKALEYWNKMQERGVRPSSHTYKLLLDQYATIQPVQPDAMNELFARLLRDRTVDVAGPHWASLITCYGLHLGDIPRCQQIFRSISLKTGSAPDAVAYESLLQVYAHHGKVDLINSLLAEMVRCNVARTAYVANHAIEGYAKHGGLEGLMKARTIFMAMSQPPAGVASVGNHPLPRHHGAGSGNGQLYHDRRSGAAQGERDQMVKISVQELLAQTSKHSHSTQPLFLTMEQEMELLTLAFEQVHPEPSTYERMIALEISSGFYRNAATVVERMEERAFPPALVLKARALLRE</sequence>
<evidence type="ECO:0000256" key="3">
    <source>
        <dbReference type="ARBA" id="ARBA00044493"/>
    </source>
</evidence>
<dbReference type="InterPro" id="IPR011990">
    <property type="entry name" value="TPR-like_helical_dom_sf"/>
</dbReference>